<organism evidence="2 3">
    <name type="scientific">Saccharomyces uvarum</name>
    <name type="common">Yeast</name>
    <name type="synonym">Saccharomyces bayanus var. uvarum</name>
    <dbReference type="NCBI Taxonomy" id="230603"/>
    <lineage>
        <taxon>Eukaryota</taxon>
        <taxon>Fungi</taxon>
        <taxon>Dikarya</taxon>
        <taxon>Ascomycota</taxon>
        <taxon>Saccharomycotina</taxon>
        <taxon>Saccharomycetes</taxon>
        <taxon>Saccharomycetales</taxon>
        <taxon>Saccharomycetaceae</taxon>
        <taxon>Saccharomyces</taxon>
    </lineage>
</organism>
<proteinExistence type="predicted"/>
<dbReference type="EMBL" id="OX365920">
    <property type="protein sequence ID" value="CAI4065402.1"/>
    <property type="molecule type" value="Genomic_DNA"/>
</dbReference>
<feature type="transmembrane region" description="Helical" evidence="1">
    <location>
        <begin position="72"/>
        <end position="94"/>
    </location>
</feature>
<evidence type="ECO:0000256" key="1">
    <source>
        <dbReference type="SAM" id="Phobius"/>
    </source>
</evidence>
<keyword evidence="1" id="KW-0812">Transmembrane</keyword>
<feature type="transmembrane region" description="Helical" evidence="1">
    <location>
        <begin position="101"/>
        <end position="119"/>
    </location>
</feature>
<evidence type="ECO:0000313" key="3">
    <source>
        <dbReference type="Proteomes" id="UP001162090"/>
    </source>
</evidence>
<reference evidence="2" key="1">
    <citation type="submission" date="2022-10" db="EMBL/GenBank/DDBJ databases">
        <authorList>
            <person name="Byrne P K."/>
        </authorList>
    </citation>
    <scope>NUCLEOTIDE SEQUENCE</scope>
    <source>
        <strain evidence="2">CBS7001</strain>
    </source>
</reference>
<feature type="transmembrane region" description="Helical" evidence="1">
    <location>
        <begin position="32"/>
        <end position="52"/>
    </location>
</feature>
<keyword evidence="1" id="KW-1133">Transmembrane helix</keyword>
<gene>
    <name evidence="2" type="primary">SUVC09G1380</name>
    <name evidence="2" type="ORF">SUVC_09G1380</name>
</gene>
<dbReference type="Proteomes" id="UP001162090">
    <property type="component" value="Chromosome 9"/>
</dbReference>
<keyword evidence="1" id="KW-0472">Membrane</keyword>
<name>A0AA35JN14_SACUV</name>
<dbReference type="AlphaFoldDB" id="A0AA35JN14"/>
<protein>
    <submittedName>
        <fullName evidence="2">Uncharacterized protein</fullName>
    </submittedName>
</protein>
<accession>A0AA35JN14</accession>
<feature type="transmembrane region" description="Helical" evidence="1">
    <location>
        <begin position="6"/>
        <end position="25"/>
    </location>
</feature>
<evidence type="ECO:0000313" key="2">
    <source>
        <dbReference type="EMBL" id="CAI4065402.1"/>
    </source>
</evidence>
<sequence>MELSIIAANTAMGVCAGWFVGWLYNLVTGHHVAVACFASLAAALVAAAVNWVVNENTSVSSTIKRIRTGQNIVVILIEIFDNTATTAFISGLLGCSSGVRAGYPVAVVGVVGTLVAGFIDKPSSGLVYTGPTRVTSANDNTLTNCDEDVKVSSLDQDEVFGV</sequence>